<evidence type="ECO:0000256" key="2">
    <source>
        <dbReference type="ARBA" id="ARBA00022827"/>
    </source>
</evidence>
<evidence type="ECO:0000259" key="4">
    <source>
        <dbReference type="Pfam" id="PF07992"/>
    </source>
</evidence>
<keyword evidence="2" id="KW-0274">FAD</keyword>
<evidence type="ECO:0000313" key="5">
    <source>
        <dbReference type="EMBL" id="KKO10840.1"/>
    </source>
</evidence>
<feature type="domain" description="Pyridine nucleotide-disulphide oxidoreductase dimerisation" evidence="3">
    <location>
        <begin position="338"/>
        <end position="441"/>
    </location>
</feature>
<keyword evidence="1" id="KW-0285">Flavoprotein</keyword>
<dbReference type="Gene3D" id="3.30.390.30">
    <property type="match status" value="1"/>
</dbReference>
<dbReference type="SUPFAM" id="SSF55424">
    <property type="entry name" value="FAD/NAD-linked reductases, dimerisation (C-terminal) domain"/>
    <property type="match status" value="1"/>
</dbReference>
<dbReference type="EMBL" id="LAZR01000004">
    <property type="protein sequence ID" value="KKO10840.1"/>
    <property type="molecule type" value="Genomic_DNA"/>
</dbReference>
<accession>A0A0F9W3C9</accession>
<dbReference type="GO" id="GO:0050660">
    <property type="term" value="F:flavin adenine dinucleotide binding"/>
    <property type="evidence" value="ECO:0007669"/>
    <property type="project" value="TreeGrafter"/>
</dbReference>
<dbReference type="Pfam" id="PF02852">
    <property type="entry name" value="Pyr_redox_dim"/>
    <property type="match status" value="1"/>
</dbReference>
<evidence type="ECO:0000259" key="3">
    <source>
        <dbReference type="Pfam" id="PF02852"/>
    </source>
</evidence>
<reference evidence="5" key="1">
    <citation type="journal article" date="2015" name="Nature">
        <title>Complex archaea that bridge the gap between prokaryotes and eukaryotes.</title>
        <authorList>
            <person name="Spang A."/>
            <person name="Saw J.H."/>
            <person name="Jorgensen S.L."/>
            <person name="Zaremba-Niedzwiedzka K."/>
            <person name="Martijn J."/>
            <person name="Lind A.E."/>
            <person name="van Eijk R."/>
            <person name="Schleper C."/>
            <person name="Guy L."/>
            <person name="Ettema T.J."/>
        </authorList>
    </citation>
    <scope>NUCLEOTIDE SEQUENCE</scope>
</reference>
<dbReference type="Pfam" id="PF07992">
    <property type="entry name" value="Pyr_redox_2"/>
    <property type="match status" value="1"/>
</dbReference>
<feature type="domain" description="FAD/NAD(P)-binding" evidence="4">
    <location>
        <begin position="4"/>
        <end position="314"/>
    </location>
</feature>
<comment type="caution">
    <text evidence="5">The sequence shown here is derived from an EMBL/GenBank/DDBJ whole genome shotgun (WGS) entry which is preliminary data.</text>
</comment>
<organism evidence="5">
    <name type="scientific">marine sediment metagenome</name>
    <dbReference type="NCBI Taxonomy" id="412755"/>
    <lineage>
        <taxon>unclassified sequences</taxon>
        <taxon>metagenomes</taxon>
        <taxon>ecological metagenomes</taxon>
    </lineage>
</organism>
<dbReference type="GO" id="GO:0003955">
    <property type="term" value="F:NAD(P)H dehydrogenase (quinone) activity"/>
    <property type="evidence" value="ECO:0007669"/>
    <property type="project" value="TreeGrafter"/>
</dbReference>
<proteinExistence type="predicted"/>
<dbReference type="PANTHER" id="PTHR43014">
    <property type="entry name" value="MERCURIC REDUCTASE"/>
    <property type="match status" value="1"/>
</dbReference>
<dbReference type="PANTHER" id="PTHR43014:SF4">
    <property type="entry name" value="PYRIDINE NUCLEOTIDE-DISULFIDE OXIDOREDUCTASE RCLA-RELATED"/>
    <property type="match status" value="1"/>
</dbReference>
<dbReference type="InterPro" id="IPR036188">
    <property type="entry name" value="FAD/NAD-bd_sf"/>
</dbReference>
<name>A0A0F9W3C9_9ZZZZ</name>
<protein>
    <recommendedName>
        <fullName evidence="6">Dihydrolipoyl dehydrogenase</fullName>
    </recommendedName>
</protein>
<dbReference type="Gene3D" id="3.50.50.60">
    <property type="entry name" value="FAD/NAD(P)-binding domain"/>
    <property type="match status" value="2"/>
</dbReference>
<dbReference type="InterPro" id="IPR023753">
    <property type="entry name" value="FAD/NAD-binding_dom"/>
</dbReference>
<dbReference type="InterPro" id="IPR016156">
    <property type="entry name" value="FAD/NAD-linked_Rdtase_dimer_sf"/>
</dbReference>
<evidence type="ECO:0008006" key="6">
    <source>
        <dbReference type="Google" id="ProtNLM"/>
    </source>
</evidence>
<dbReference type="AlphaFoldDB" id="A0A0F9W3C9"/>
<dbReference type="NCBIfam" id="NF004939">
    <property type="entry name" value="PRK06292.1-1"/>
    <property type="match status" value="1"/>
</dbReference>
<dbReference type="InterPro" id="IPR004099">
    <property type="entry name" value="Pyr_nucl-diS_OxRdtase_dimer"/>
</dbReference>
<evidence type="ECO:0000256" key="1">
    <source>
        <dbReference type="ARBA" id="ARBA00022630"/>
    </source>
</evidence>
<dbReference type="PRINTS" id="PR00368">
    <property type="entry name" value="FADPNR"/>
</dbReference>
<gene>
    <name evidence="5" type="ORF">LCGC14_0023230</name>
</gene>
<dbReference type="PRINTS" id="PR00411">
    <property type="entry name" value="PNDRDTASEI"/>
</dbReference>
<dbReference type="SUPFAM" id="SSF51905">
    <property type="entry name" value="FAD/NAD(P)-binding domain"/>
    <property type="match status" value="1"/>
</dbReference>
<sequence length="470" mass="50037">MNVDTVIVGAGTAGLSALREVRRYTDDFLVVNNGHWGTTCAAVGCMPSKALIEVANAFHHRKLFQQFGLRGADALRVDIPAVLAHVRKLRDGFVKGPESVPEELGKRAVQGFARLSGPGCIEVNGNRIHARSIILAPGSRPVVPESWLAFGDRILTTDSLFEKNDLPQRIAVVGMGAIGVEIAQALARLGITVAAFDNSDRLAGIGDDEVLAAFRPLLERELTLHLGGSADLEQAGDRIRVSGAGGGFEADAVLAAMGRRPNIDGLGLETLGVPLSDKGMPQVDPTTLRIGGLQVFLVGDANADRPLLHEAADEGYIASQFAAPGADRHGFCRRTPMSVVFSSPQVAHVGQAVSDISDQHRVTGSADFSRQGRVRITGMAAGVLRIHADAQNGKLLGADMCIPDAEHLAHLLALAIEQNMTVQQMLAMPFYHPVMEEGLRSALRDLTKQLPDKGLSDLSRCPEIGHEALD</sequence>